<dbReference type="AlphaFoldDB" id="A0A1G7LXK9"/>
<dbReference type="STRING" id="1082479.SAMN05216241_101408"/>
<dbReference type="InterPro" id="IPR015421">
    <property type="entry name" value="PyrdxlP-dep_Trfase_major"/>
</dbReference>
<keyword evidence="3" id="KW-0808">Transferase</keyword>
<dbReference type="NCBIfam" id="NF005685">
    <property type="entry name" value="PRK07483.1"/>
    <property type="match status" value="1"/>
</dbReference>
<dbReference type="PANTHER" id="PTHR43094">
    <property type="entry name" value="AMINOTRANSFERASE"/>
    <property type="match status" value="1"/>
</dbReference>
<evidence type="ECO:0000313" key="6">
    <source>
        <dbReference type="EMBL" id="SDF54121.1"/>
    </source>
</evidence>
<comment type="similarity">
    <text evidence="2 5">Belongs to the class-III pyridoxal-phosphate-dependent aminotransferase family.</text>
</comment>
<evidence type="ECO:0000313" key="7">
    <source>
        <dbReference type="Proteomes" id="UP000199415"/>
    </source>
</evidence>
<dbReference type="GO" id="GO:0030170">
    <property type="term" value="F:pyridoxal phosphate binding"/>
    <property type="evidence" value="ECO:0007669"/>
    <property type="project" value="InterPro"/>
</dbReference>
<evidence type="ECO:0008006" key="8">
    <source>
        <dbReference type="Google" id="ProtNLM"/>
    </source>
</evidence>
<keyword evidence="7" id="KW-1185">Reference proteome</keyword>
<dbReference type="PROSITE" id="PS00600">
    <property type="entry name" value="AA_TRANSFER_CLASS_3"/>
    <property type="match status" value="1"/>
</dbReference>
<dbReference type="EMBL" id="FNCE01000001">
    <property type="protein sequence ID" value="SDF54121.1"/>
    <property type="molecule type" value="Genomic_DNA"/>
</dbReference>
<dbReference type="InterPro" id="IPR015424">
    <property type="entry name" value="PyrdxlP-dep_Trfase"/>
</dbReference>
<dbReference type="Gene3D" id="3.40.640.10">
    <property type="entry name" value="Type I PLP-dependent aspartate aminotransferase-like (Major domain)"/>
    <property type="match status" value="1"/>
</dbReference>
<reference evidence="7" key="1">
    <citation type="submission" date="2016-10" db="EMBL/GenBank/DDBJ databases">
        <authorList>
            <person name="Varghese N."/>
            <person name="Submissions S."/>
        </authorList>
    </citation>
    <scope>NUCLEOTIDE SEQUENCE [LARGE SCALE GENOMIC DNA]</scope>
    <source>
        <strain evidence="7">DSM 25584</strain>
    </source>
</reference>
<keyword evidence="3" id="KW-0032">Aminotransferase</keyword>
<dbReference type="FunFam" id="3.40.640.10:FF:000004">
    <property type="entry name" value="Acetylornithine aminotransferase"/>
    <property type="match status" value="1"/>
</dbReference>
<dbReference type="GO" id="GO:0005829">
    <property type="term" value="C:cytosol"/>
    <property type="evidence" value="ECO:0007669"/>
    <property type="project" value="TreeGrafter"/>
</dbReference>
<accession>A0A1G7LXK9</accession>
<dbReference type="GO" id="GO:0008483">
    <property type="term" value="F:transaminase activity"/>
    <property type="evidence" value="ECO:0007669"/>
    <property type="project" value="UniProtKB-KW"/>
</dbReference>
<dbReference type="Gene3D" id="3.90.1150.10">
    <property type="entry name" value="Aspartate Aminotransferase, domain 1"/>
    <property type="match status" value="1"/>
</dbReference>
<evidence type="ECO:0000256" key="5">
    <source>
        <dbReference type="RuleBase" id="RU003560"/>
    </source>
</evidence>
<proteinExistence type="inferred from homology"/>
<keyword evidence="4 5" id="KW-0663">Pyridoxal phosphate</keyword>
<organism evidence="6 7">
    <name type="scientific">Limimonas halophila</name>
    <dbReference type="NCBI Taxonomy" id="1082479"/>
    <lineage>
        <taxon>Bacteria</taxon>
        <taxon>Pseudomonadati</taxon>
        <taxon>Pseudomonadota</taxon>
        <taxon>Alphaproteobacteria</taxon>
        <taxon>Rhodospirillales</taxon>
        <taxon>Rhodovibrionaceae</taxon>
        <taxon>Limimonas</taxon>
    </lineage>
</organism>
<gene>
    <name evidence="6" type="ORF">SAMN05216241_101408</name>
</gene>
<name>A0A1G7LXK9_9PROT</name>
<evidence type="ECO:0000256" key="3">
    <source>
        <dbReference type="ARBA" id="ARBA00022576"/>
    </source>
</evidence>
<dbReference type="Proteomes" id="UP000199415">
    <property type="component" value="Unassembled WGS sequence"/>
</dbReference>
<protein>
    <recommendedName>
        <fullName evidence="8">Adenosylmethionine-8-amino-7-oxononanoate aminotransferase</fullName>
    </recommendedName>
</protein>
<evidence type="ECO:0000256" key="4">
    <source>
        <dbReference type="ARBA" id="ARBA00022898"/>
    </source>
</evidence>
<dbReference type="SUPFAM" id="SSF53383">
    <property type="entry name" value="PLP-dependent transferases"/>
    <property type="match status" value="1"/>
</dbReference>
<evidence type="ECO:0000256" key="1">
    <source>
        <dbReference type="ARBA" id="ARBA00001933"/>
    </source>
</evidence>
<dbReference type="OrthoDB" id="9801834at2"/>
<dbReference type="InterPro" id="IPR049704">
    <property type="entry name" value="Aminotrans_3_PPA_site"/>
</dbReference>
<dbReference type="PANTHER" id="PTHR43094:SF1">
    <property type="entry name" value="AMINOTRANSFERASE CLASS-III"/>
    <property type="match status" value="1"/>
</dbReference>
<dbReference type="InterPro" id="IPR015422">
    <property type="entry name" value="PyrdxlP-dep_Trfase_small"/>
</dbReference>
<sequence>MSRVLHRSPAASYPVAASGEGPYLFDRDGTRYLDGSGGAAVSCLGHGHPEVVAAIQDQAARLAYGHTAFFTNEPAEALAEHLVADAPGSLDRVHFVSGGSEATETALKLARQHAVNRGEPMRRRVIARRQSYHGNTLAALAASGNPGRRVPFDAMLPDGVTRISPCYPYRGQRADEDEGAYGERMAAELEDAILGAGPETVLAFICEPVVGATLGAVPAVPGYLKRVREICDRYGVLLIFDEVMCGMGRTGVRYACSHDGAAPDLLTCAKGLAGGYQPLGAVLMSRAIAESIETASRPFPHGFTYVGHATACAAGLAVQRVIDRDDLLVNVTRQGAALRDDLAARFADHPHVGDIRGRGLFLGIELVADRESKRPFDPALALNARIKKAAFARGLICYPGGGTADGQAGDHVLLAPPFIIGDEHRAELVDKLADAIGGALTEIGA</sequence>
<dbReference type="Pfam" id="PF00202">
    <property type="entry name" value="Aminotran_3"/>
    <property type="match status" value="1"/>
</dbReference>
<dbReference type="RefSeq" id="WP_090018431.1">
    <property type="nucleotide sequence ID" value="NZ_FNCE01000001.1"/>
</dbReference>
<dbReference type="CDD" id="cd00610">
    <property type="entry name" value="OAT_like"/>
    <property type="match status" value="1"/>
</dbReference>
<dbReference type="InterPro" id="IPR005814">
    <property type="entry name" value="Aminotrans_3"/>
</dbReference>
<evidence type="ECO:0000256" key="2">
    <source>
        <dbReference type="ARBA" id="ARBA00008954"/>
    </source>
</evidence>
<comment type="cofactor">
    <cofactor evidence="1">
        <name>pyridoxal 5'-phosphate</name>
        <dbReference type="ChEBI" id="CHEBI:597326"/>
    </cofactor>
</comment>